<dbReference type="EMBL" id="LSYV01000506">
    <property type="protein sequence ID" value="KXZ41380.1"/>
    <property type="molecule type" value="Genomic_DNA"/>
</dbReference>
<dbReference type="PANTHER" id="PTHR18841">
    <property type="entry name" value="VITELLINE MEMBRANE OUTER LAYER PROTEIN I-RELATED"/>
    <property type="match status" value="1"/>
</dbReference>
<evidence type="ECO:0000259" key="1">
    <source>
        <dbReference type="Pfam" id="PF14200"/>
    </source>
</evidence>
<dbReference type="PROSITE" id="PS50231">
    <property type="entry name" value="RICIN_B_LECTIN"/>
    <property type="match status" value="1"/>
</dbReference>
<dbReference type="Gene3D" id="2.80.10.50">
    <property type="match status" value="1"/>
</dbReference>
<dbReference type="InterPro" id="IPR035992">
    <property type="entry name" value="Ricin_B-like_lectins"/>
</dbReference>
<comment type="caution">
    <text evidence="2">The sequence shown here is derived from an EMBL/GenBank/DDBJ whole genome shotgun (WGS) entry which is preliminary data.</text>
</comment>
<accession>A0A150FWH1</accession>
<dbReference type="Pfam" id="PF03762">
    <property type="entry name" value="VOMI"/>
    <property type="match status" value="1"/>
</dbReference>
<evidence type="ECO:0000313" key="2">
    <source>
        <dbReference type="EMBL" id="KXZ41380.1"/>
    </source>
</evidence>
<dbReference type="InterPro" id="IPR036706">
    <property type="entry name" value="VOMI_sf"/>
</dbReference>
<keyword evidence="3" id="KW-1185">Reference proteome</keyword>
<dbReference type="CDD" id="cd00161">
    <property type="entry name" value="beta-trefoil_Ricin-like"/>
    <property type="match status" value="1"/>
</dbReference>
<dbReference type="SUPFAM" id="SSF51092">
    <property type="entry name" value="Vitelline membrane outer protein-I (VMO-I)"/>
    <property type="match status" value="1"/>
</dbReference>
<dbReference type="PANTHER" id="PTHR18841:SF0">
    <property type="entry name" value="VITELLINE MEMBRANE OUTER LAYER 1 HOMOLOG A-RELATED"/>
    <property type="match status" value="1"/>
</dbReference>
<reference evidence="3" key="1">
    <citation type="journal article" date="2016" name="Nat. Commun.">
        <title>The Gonium pectorale genome demonstrates co-option of cell cycle regulation during the evolution of multicellularity.</title>
        <authorList>
            <person name="Hanschen E.R."/>
            <person name="Marriage T.N."/>
            <person name="Ferris P.J."/>
            <person name="Hamaji T."/>
            <person name="Toyoda A."/>
            <person name="Fujiyama A."/>
            <person name="Neme R."/>
            <person name="Noguchi H."/>
            <person name="Minakuchi Y."/>
            <person name="Suzuki M."/>
            <person name="Kawai-Toyooka H."/>
            <person name="Smith D.R."/>
            <person name="Sparks H."/>
            <person name="Anderson J."/>
            <person name="Bakaric R."/>
            <person name="Luria V."/>
            <person name="Karger A."/>
            <person name="Kirschner M.W."/>
            <person name="Durand P.M."/>
            <person name="Michod R.E."/>
            <person name="Nozaki H."/>
            <person name="Olson B.J."/>
        </authorList>
    </citation>
    <scope>NUCLEOTIDE SEQUENCE [LARGE SCALE GENOMIC DNA]</scope>
    <source>
        <strain evidence="3">NIES-2863</strain>
    </source>
</reference>
<dbReference type="STRING" id="33097.A0A150FWH1"/>
<dbReference type="SUPFAM" id="SSF50370">
    <property type="entry name" value="Ricin B-like lectins"/>
    <property type="match status" value="1"/>
</dbReference>
<organism evidence="2 3">
    <name type="scientific">Gonium pectorale</name>
    <name type="common">Green alga</name>
    <dbReference type="NCBI Taxonomy" id="33097"/>
    <lineage>
        <taxon>Eukaryota</taxon>
        <taxon>Viridiplantae</taxon>
        <taxon>Chlorophyta</taxon>
        <taxon>core chlorophytes</taxon>
        <taxon>Chlorophyceae</taxon>
        <taxon>CS clade</taxon>
        <taxon>Chlamydomonadales</taxon>
        <taxon>Volvocaceae</taxon>
        <taxon>Gonium</taxon>
    </lineage>
</organism>
<evidence type="ECO:0000313" key="3">
    <source>
        <dbReference type="Proteomes" id="UP000075714"/>
    </source>
</evidence>
<gene>
    <name evidence="2" type="ORF">GPECTOR_509g477</name>
</gene>
<dbReference type="OrthoDB" id="528822at2759"/>
<dbReference type="InterPro" id="IPR005515">
    <property type="entry name" value="VOMI"/>
</dbReference>
<feature type="domain" description="Ricin B lectin" evidence="1">
    <location>
        <begin position="584"/>
        <end position="636"/>
    </location>
</feature>
<proteinExistence type="predicted"/>
<dbReference type="Gene3D" id="2.100.10.20">
    <property type="entry name" value="Vitelline membrane outer layer protein I (VOMI)"/>
    <property type="match status" value="1"/>
</dbReference>
<sequence>MYNFAIYPLWQKIEVTAGKTVYAWQENVLPVGSSNEVHQYFCGNYSTITSGAAGFNASSVLNYTYTGVDSVGDKLARHFELTVTQLTDTAGKTDVMRIDYWDSLDTYTPLRFQFSHKDIGTVMIDVVEFRSISASSPEAQPAMFEVPALQPNASCPNDPTLPRLSTPFMARGAVVSADAPDGPNPASGRRLIASSIDLAQRWNKLDHVQGSGDWPEWALDMYGGAHPANRGLLASTRRMLGECGTKVSVGLDFEPCGLDFSHYANGAFALGARCGGSVGPIELEGSIEADTCDQTVKGCLTVGVGFPKDNWLVKKIGIDLSIDIASACVGYNTKDRFFFIEASLILNLIVFKAELSMEMDFTSCCVWIASVNLEASIGVSFFNFWVTVGDIGFWGNWYKASYPCAKYAYNSAKGGMEVIGMPMNSFQLRIEASLDDGDDTALNGLSVGCLSGAGNTVEDGSGFWGDWTKSASCGAGGYFVGARIRIEPQQGDDGDDTAANSIAFTCSNDRGAEVKPHNGYFGDWSAWTYCPGETYICGLQVRQETPGGDDTGMNGLRIACCNFPAIEAEAAVASAGIIKTRGSTSSSTCLDVTNGNLSPGSYIQQWACSKSGENAAQYFTVTSTATGTYTIATTKDG</sequence>
<name>A0A150FWH1_GONPE</name>
<dbReference type="GO" id="GO:0005615">
    <property type="term" value="C:extracellular space"/>
    <property type="evidence" value="ECO:0007669"/>
    <property type="project" value="TreeGrafter"/>
</dbReference>
<dbReference type="Proteomes" id="UP000075714">
    <property type="component" value="Unassembled WGS sequence"/>
</dbReference>
<protein>
    <recommendedName>
        <fullName evidence="1">Ricin B lectin domain-containing protein</fullName>
    </recommendedName>
</protein>
<dbReference type="InterPro" id="IPR000772">
    <property type="entry name" value="Ricin_B_lectin"/>
</dbReference>
<dbReference type="AlphaFoldDB" id="A0A150FWH1"/>
<dbReference type="Pfam" id="PF14200">
    <property type="entry name" value="RicinB_lectin_2"/>
    <property type="match status" value="1"/>
</dbReference>